<reference evidence="1" key="1">
    <citation type="submission" date="2012-05" db="EMBL/GenBank/DDBJ databases">
        <authorList>
            <person name="Krishnakumar V."/>
            <person name="Cheung F."/>
            <person name="Xiao Y."/>
            <person name="Chan A."/>
            <person name="Moskal W.A."/>
            <person name="Town C.D."/>
        </authorList>
    </citation>
    <scope>NUCLEOTIDE SEQUENCE</scope>
</reference>
<name>I3T824_LOTJA</name>
<evidence type="ECO:0000313" key="1">
    <source>
        <dbReference type="EMBL" id="AFK48666.1"/>
    </source>
</evidence>
<organism evidence="1">
    <name type="scientific">Lotus japonicus</name>
    <name type="common">Lotus corniculatus var. japonicus</name>
    <dbReference type="NCBI Taxonomy" id="34305"/>
    <lineage>
        <taxon>Eukaryota</taxon>
        <taxon>Viridiplantae</taxon>
        <taxon>Streptophyta</taxon>
        <taxon>Embryophyta</taxon>
        <taxon>Tracheophyta</taxon>
        <taxon>Spermatophyta</taxon>
        <taxon>Magnoliopsida</taxon>
        <taxon>eudicotyledons</taxon>
        <taxon>Gunneridae</taxon>
        <taxon>Pentapetalae</taxon>
        <taxon>rosids</taxon>
        <taxon>fabids</taxon>
        <taxon>Fabales</taxon>
        <taxon>Fabaceae</taxon>
        <taxon>Papilionoideae</taxon>
        <taxon>50 kb inversion clade</taxon>
        <taxon>NPAAA clade</taxon>
        <taxon>Hologalegina</taxon>
        <taxon>robinioid clade</taxon>
        <taxon>Loteae</taxon>
        <taxon>Lotus</taxon>
    </lineage>
</organism>
<sequence>MSKDFGFYGFNFARARAPTSSLLRMMHKISSHQRVVENRSVKKLRGGGFSFHRRREWWLLRW</sequence>
<dbReference type="AlphaFoldDB" id="I3T824"/>
<proteinExistence type="evidence at transcript level"/>
<protein>
    <submittedName>
        <fullName evidence="1">Uncharacterized protein</fullName>
    </submittedName>
</protein>
<accession>I3T824</accession>
<dbReference type="EMBL" id="BT148872">
    <property type="protein sequence ID" value="AFK48666.1"/>
    <property type="molecule type" value="mRNA"/>
</dbReference>